<keyword evidence="6" id="KW-1185">Reference proteome</keyword>
<proteinExistence type="predicted"/>
<feature type="domain" description="HTH lacI-type" evidence="4">
    <location>
        <begin position="7"/>
        <end position="61"/>
    </location>
</feature>
<dbReference type="Gene3D" id="3.40.50.2300">
    <property type="match status" value="2"/>
</dbReference>
<dbReference type="RefSeq" id="WP_046763789.1">
    <property type="nucleotide sequence ID" value="NZ_LBIC01000005.1"/>
</dbReference>
<dbReference type="Proteomes" id="UP000033874">
    <property type="component" value="Unassembled WGS sequence"/>
</dbReference>
<sequence>MNDRKPPTIRDVAARAGVSVMTVSRVVNKQSWVSPQTRAKVEKAIEDLHYAPNATARALAGGDDRRVALLYRNTTTSAYLGELLLGGLDEAARHHLHLVVEQCDAASSAEDIIAQILQARVAGVIVPPPLCDWDELTDALARHGILRVAIAPDQGQEGAMVVAIDDRQAASEMTRHLIGLGHRRIAFIQGNAQHRASARRLEGFRQAMADHGLTVEDEWVVEGDFSYRSGLEAAERLLALPSPPSAIFACNDDMAAAAITIAHQRQISVPADLTVCGFDDTPLAAAIWPTLTTIRQPIRDMSRAAMTLLAHALRNGEATNAQKLAQLNYSLVRRQSDAVPRLPRRG</sequence>
<evidence type="ECO:0000256" key="1">
    <source>
        <dbReference type="ARBA" id="ARBA00023015"/>
    </source>
</evidence>
<evidence type="ECO:0000256" key="3">
    <source>
        <dbReference type="ARBA" id="ARBA00023163"/>
    </source>
</evidence>
<protein>
    <submittedName>
        <fullName evidence="5">LacI family transcriptional regulator</fullName>
    </submittedName>
</protein>
<dbReference type="PATRIC" id="fig|56193.3.peg.2431"/>
<gene>
    <name evidence="5" type="ORF">YP76_11700</name>
</gene>
<dbReference type="InterPro" id="IPR028082">
    <property type="entry name" value="Peripla_BP_I"/>
</dbReference>
<name>A0A0M3APM7_9SPHN</name>
<evidence type="ECO:0000256" key="2">
    <source>
        <dbReference type="ARBA" id="ARBA00023125"/>
    </source>
</evidence>
<dbReference type="PROSITE" id="PS50932">
    <property type="entry name" value="HTH_LACI_2"/>
    <property type="match status" value="1"/>
</dbReference>
<dbReference type="PANTHER" id="PTHR30146:SF153">
    <property type="entry name" value="LACTOSE OPERON REPRESSOR"/>
    <property type="match status" value="1"/>
</dbReference>
<comment type="caution">
    <text evidence="5">The sequence shown here is derived from an EMBL/GenBank/DDBJ whole genome shotgun (WGS) entry which is preliminary data.</text>
</comment>
<dbReference type="FunFam" id="1.10.260.40:FF:000002">
    <property type="entry name" value="HTH-type transcriptional repressor PurR"/>
    <property type="match status" value="1"/>
</dbReference>
<evidence type="ECO:0000259" key="4">
    <source>
        <dbReference type="PROSITE" id="PS50932"/>
    </source>
</evidence>
<accession>A0A0M3APM7</accession>
<dbReference type="PANTHER" id="PTHR30146">
    <property type="entry name" value="LACI-RELATED TRANSCRIPTIONAL REPRESSOR"/>
    <property type="match status" value="1"/>
</dbReference>
<dbReference type="EMBL" id="LBIC01000005">
    <property type="protein sequence ID" value="KKW91780.1"/>
    <property type="molecule type" value="Genomic_DNA"/>
</dbReference>
<organism evidence="5 6">
    <name type="scientific">Sphingobium chungbukense</name>
    <dbReference type="NCBI Taxonomy" id="56193"/>
    <lineage>
        <taxon>Bacteria</taxon>
        <taxon>Pseudomonadati</taxon>
        <taxon>Pseudomonadota</taxon>
        <taxon>Alphaproteobacteria</taxon>
        <taxon>Sphingomonadales</taxon>
        <taxon>Sphingomonadaceae</taxon>
        <taxon>Sphingobium</taxon>
    </lineage>
</organism>
<dbReference type="PRINTS" id="PR00036">
    <property type="entry name" value="HTHLACI"/>
</dbReference>
<dbReference type="CDD" id="cd01545">
    <property type="entry name" value="PBP1_SalR"/>
    <property type="match status" value="1"/>
</dbReference>
<keyword evidence="2" id="KW-0238">DNA-binding</keyword>
<evidence type="ECO:0000313" key="6">
    <source>
        <dbReference type="Proteomes" id="UP000033874"/>
    </source>
</evidence>
<dbReference type="CDD" id="cd01392">
    <property type="entry name" value="HTH_LacI"/>
    <property type="match status" value="1"/>
</dbReference>
<dbReference type="PROSITE" id="PS00356">
    <property type="entry name" value="HTH_LACI_1"/>
    <property type="match status" value="1"/>
</dbReference>
<dbReference type="AlphaFoldDB" id="A0A0M3APM7"/>
<keyword evidence="1" id="KW-0805">Transcription regulation</keyword>
<dbReference type="GO" id="GO:0003700">
    <property type="term" value="F:DNA-binding transcription factor activity"/>
    <property type="evidence" value="ECO:0007669"/>
    <property type="project" value="TreeGrafter"/>
</dbReference>
<keyword evidence="3" id="KW-0804">Transcription</keyword>
<dbReference type="Gene3D" id="1.10.260.40">
    <property type="entry name" value="lambda repressor-like DNA-binding domains"/>
    <property type="match status" value="1"/>
</dbReference>
<dbReference type="SUPFAM" id="SSF53822">
    <property type="entry name" value="Periplasmic binding protein-like I"/>
    <property type="match status" value="1"/>
</dbReference>
<dbReference type="InterPro" id="IPR046335">
    <property type="entry name" value="LacI/GalR-like_sensor"/>
</dbReference>
<reference evidence="5 6" key="1">
    <citation type="submission" date="2015-04" db="EMBL/GenBank/DDBJ databases">
        <title>Genome sequence of aromatic hydrocarbons-degrading Sphingobium chungbukense DJ77.</title>
        <authorList>
            <person name="Kim Y.-C."/>
            <person name="Chae J.-C."/>
        </authorList>
    </citation>
    <scope>NUCLEOTIDE SEQUENCE [LARGE SCALE GENOMIC DNA]</scope>
    <source>
        <strain evidence="5 6">DJ77</strain>
    </source>
</reference>
<dbReference type="SMART" id="SM00354">
    <property type="entry name" value="HTH_LACI"/>
    <property type="match status" value="1"/>
</dbReference>
<dbReference type="SUPFAM" id="SSF47413">
    <property type="entry name" value="lambda repressor-like DNA-binding domains"/>
    <property type="match status" value="1"/>
</dbReference>
<evidence type="ECO:0000313" key="5">
    <source>
        <dbReference type="EMBL" id="KKW91780.1"/>
    </source>
</evidence>
<dbReference type="STRING" id="56193.YP76_11700"/>
<dbReference type="Pfam" id="PF13377">
    <property type="entry name" value="Peripla_BP_3"/>
    <property type="match status" value="1"/>
</dbReference>
<dbReference type="InterPro" id="IPR000843">
    <property type="entry name" value="HTH_LacI"/>
</dbReference>
<dbReference type="Pfam" id="PF00356">
    <property type="entry name" value="LacI"/>
    <property type="match status" value="1"/>
</dbReference>
<dbReference type="GO" id="GO:0000976">
    <property type="term" value="F:transcription cis-regulatory region binding"/>
    <property type="evidence" value="ECO:0007669"/>
    <property type="project" value="TreeGrafter"/>
</dbReference>
<dbReference type="InterPro" id="IPR010982">
    <property type="entry name" value="Lambda_DNA-bd_dom_sf"/>
</dbReference>